<dbReference type="Proteomes" id="UP001183619">
    <property type="component" value="Unassembled WGS sequence"/>
</dbReference>
<gene>
    <name evidence="1" type="ORF">J2S37_002759</name>
</gene>
<reference evidence="1 2" key="1">
    <citation type="submission" date="2023-07" db="EMBL/GenBank/DDBJ databases">
        <title>Sequencing the genomes of 1000 actinobacteria strains.</title>
        <authorList>
            <person name="Klenk H.-P."/>
        </authorList>
    </citation>
    <scope>NUCLEOTIDE SEQUENCE [LARGE SCALE GENOMIC DNA]</scope>
    <source>
        <strain evidence="1 2">DSM 44508</strain>
    </source>
</reference>
<sequence length="144" mass="16271">MSTGFTALITTYVISQWENLETVQQRYFQRVDAVAKTAKVVWVSENITREEDQPLLDQLFRELSEAVSSEETAHLLESDWHLLSFATLVETETVLTTPGECPESLLNQLRLEREGEQPRLFLSRTRAQVLSATGSALPLGKVFS</sequence>
<dbReference type="EMBL" id="JAVDYF010000001">
    <property type="protein sequence ID" value="MDR7356221.1"/>
    <property type="molecule type" value="Genomic_DNA"/>
</dbReference>
<comment type="caution">
    <text evidence="1">The sequence shown here is derived from an EMBL/GenBank/DDBJ whole genome shotgun (WGS) entry which is preliminary data.</text>
</comment>
<evidence type="ECO:0000313" key="1">
    <source>
        <dbReference type="EMBL" id="MDR7356221.1"/>
    </source>
</evidence>
<organism evidence="1 2">
    <name type="scientific">Corynebacterium felinum</name>
    <dbReference type="NCBI Taxonomy" id="131318"/>
    <lineage>
        <taxon>Bacteria</taxon>
        <taxon>Bacillati</taxon>
        <taxon>Actinomycetota</taxon>
        <taxon>Actinomycetes</taxon>
        <taxon>Mycobacteriales</taxon>
        <taxon>Corynebacteriaceae</taxon>
        <taxon>Corynebacterium</taxon>
    </lineage>
</organism>
<proteinExistence type="predicted"/>
<keyword evidence="2" id="KW-1185">Reference proteome</keyword>
<dbReference type="RefSeq" id="WP_277104678.1">
    <property type="nucleotide sequence ID" value="NZ_BAAAJS010000007.1"/>
</dbReference>
<accession>A0ABU2BC62</accession>
<evidence type="ECO:0000313" key="2">
    <source>
        <dbReference type="Proteomes" id="UP001183619"/>
    </source>
</evidence>
<protein>
    <submittedName>
        <fullName evidence="1">Uncharacterized protein</fullName>
    </submittedName>
</protein>
<name>A0ABU2BC62_9CORY</name>